<feature type="coiled-coil region" evidence="7">
    <location>
        <begin position="152"/>
        <end position="179"/>
    </location>
</feature>
<organism evidence="8">
    <name type="scientific">marine metagenome</name>
    <dbReference type="NCBI Taxonomy" id="408172"/>
    <lineage>
        <taxon>unclassified sequences</taxon>
        <taxon>metagenomes</taxon>
        <taxon>ecological metagenomes</taxon>
    </lineage>
</organism>
<name>A0A381NA76_9ZZZZ</name>
<keyword evidence="6" id="KW-0998">Cell outer membrane</keyword>
<dbReference type="GO" id="GO:0009279">
    <property type="term" value="C:cell outer membrane"/>
    <property type="evidence" value="ECO:0007669"/>
    <property type="project" value="UniProtKB-SubCell"/>
</dbReference>
<dbReference type="InterPro" id="IPR051906">
    <property type="entry name" value="TolC-like"/>
</dbReference>
<accession>A0A381NA76</accession>
<dbReference type="PANTHER" id="PTHR30026">
    <property type="entry name" value="OUTER MEMBRANE PROTEIN TOLC"/>
    <property type="match status" value="1"/>
</dbReference>
<dbReference type="PANTHER" id="PTHR30026:SF20">
    <property type="entry name" value="OUTER MEMBRANE PROTEIN TOLC"/>
    <property type="match status" value="1"/>
</dbReference>
<keyword evidence="3" id="KW-1134">Transmembrane beta strand</keyword>
<reference evidence="8" key="1">
    <citation type="submission" date="2018-05" db="EMBL/GenBank/DDBJ databases">
        <authorList>
            <person name="Lanie J.A."/>
            <person name="Ng W.-L."/>
            <person name="Kazmierczak K.M."/>
            <person name="Andrzejewski T.M."/>
            <person name="Davidsen T.M."/>
            <person name="Wayne K.J."/>
            <person name="Tettelin H."/>
            <person name="Glass J.I."/>
            <person name="Rusch D."/>
            <person name="Podicherti R."/>
            <person name="Tsui H.-C.T."/>
            <person name="Winkler M.E."/>
        </authorList>
    </citation>
    <scope>NUCLEOTIDE SEQUENCE</scope>
</reference>
<evidence type="ECO:0000256" key="5">
    <source>
        <dbReference type="ARBA" id="ARBA00023136"/>
    </source>
</evidence>
<dbReference type="GO" id="GO:0015288">
    <property type="term" value="F:porin activity"/>
    <property type="evidence" value="ECO:0007669"/>
    <property type="project" value="TreeGrafter"/>
</dbReference>
<evidence type="ECO:0000313" key="8">
    <source>
        <dbReference type="EMBL" id="SUZ51520.1"/>
    </source>
</evidence>
<evidence type="ECO:0000256" key="6">
    <source>
        <dbReference type="ARBA" id="ARBA00023237"/>
    </source>
</evidence>
<gene>
    <name evidence="8" type="ORF">METZ01_LOCUS4374</name>
</gene>
<evidence type="ECO:0000256" key="1">
    <source>
        <dbReference type="ARBA" id="ARBA00004442"/>
    </source>
</evidence>
<comment type="subcellular location">
    <subcellularLocation>
        <location evidence="1">Cell outer membrane</location>
    </subcellularLocation>
</comment>
<sequence length="445" mass="49359">MKNISLLFLYIIIISVVGAQEYDVSECIKIALDRKGTLVSAGLDVESANQGVLGSYSGVLPSLRLSTSGGKTKYPVQESIIPDLVNLEIDTITSGESSYMSAGLSINQTIYNGGRSVNAIKQARINLDIAKLRQRNTKIEVIQNVTRSYYGLLQAQQLLDVAENNLVLSEKQVDLVQKQFDLGAVRKTDLLKAKVSMGQAKVELLNRKTVLENSRRQLFNDMGMIDFGQSIVAKYSDWVPVSVPTSAEALTFLKEKNPNILIQLSAIEIGKIQLKIAKGMRSPSAFASVDYSANGDNSDELKESLKDDWRLGMNMSINFPLYSGNSLSTAQQKAELEKQKSENDYLTYLNDLRVQVELIRKSIMNYSEIIPINQDVVASAEEDLKLVQKRYSIGSATILEVLDAQVSLIRSNSTLINTIHDARMQEMSLKALLGILDLEYQTKEE</sequence>
<dbReference type="GO" id="GO:0015562">
    <property type="term" value="F:efflux transmembrane transporter activity"/>
    <property type="evidence" value="ECO:0007669"/>
    <property type="project" value="InterPro"/>
</dbReference>
<dbReference type="AlphaFoldDB" id="A0A381NA76"/>
<dbReference type="Gene3D" id="1.20.1600.10">
    <property type="entry name" value="Outer membrane efflux proteins (OEP)"/>
    <property type="match status" value="1"/>
</dbReference>
<keyword evidence="4" id="KW-0812">Transmembrane</keyword>
<dbReference type="EMBL" id="UINC01000224">
    <property type="protein sequence ID" value="SUZ51520.1"/>
    <property type="molecule type" value="Genomic_DNA"/>
</dbReference>
<evidence type="ECO:0000256" key="4">
    <source>
        <dbReference type="ARBA" id="ARBA00022692"/>
    </source>
</evidence>
<evidence type="ECO:0000256" key="2">
    <source>
        <dbReference type="ARBA" id="ARBA00022448"/>
    </source>
</evidence>
<evidence type="ECO:0000256" key="3">
    <source>
        <dbReference type="ARBA" id="ARBA00022452"/>
    </source>
</evidence>
<evidence type="ECO:0000256" key="7">
    <source>
        <dbReference type="SAM" id="Coils"/>
    </source>
</evidence>
<proteinExistence type="predicted"/>
<keyword evidence="5" id="KW-0472">Membrane</keyword>
<dbReference type="InterPro" id="IPR003423">
    <property type="entry name" value="OMP_efflux"/>
</dbReference>
<keyword evidence="2" id="KW-0813">Transport</keyword>
<keyword evidence="7" id="KW-0175">Coiled coil</keyword>
<dbReference type="Pfam" id="PF02321">
    <property type="entry name" value="OEP"/>
    <property type="match status" value="2"/>
</dbReference>
<dbReference type="SUPFAM" id="SSF56954">
    <property type="entry name" value="Outer membrane efflux proteins (OEP)"/>
    <property type="match status" value="1"/>
</dbReference>
<evidence type="ECO:0008006" key="9">
    <source>
        <dbReference type="Google" id="ProtNLM"/>
    </source>
</evidence>
<dbReference type="GO" id="GO:1990281">
    <property type="term" value="C:efflux pump complex"/>
    <property type="evidence" value="ECO:0007669"/>
    <property type="project" value="TreeGrafter"/>
</dbReference>
<protein>
    <recommendedName>
        <fullName evidence="9">TolC family protein</fullName>
    </recommendedName>
</protein>